<evidence type="ECO:0000256" key="1">
    <source>
        <dbReference type="ARBA" id="ARBA00005065"/>
    </source>
</evidence>
<feature type="binding site" evidence="9">
    <location>
        <position position="238"/>
    </location>
    <ligand>
        <name>iminosuccinate</name>
        <dbReference type="ChEBI" id="CHEBI:77875"/>
    </ligand>
</feature>
<keyword evidence="7 9" id="KW-0408">Iron</keyword>
<accession>A0ABX3P426</accession>
<evidence type="ECO:0000256" key="4">
    <source>
        <dbReference type="ARBA" id="ARBA00022642"/>
    </source>
</evidence>
<proteinExistence type="inferred from homology"/>
<feature type="binding site" evidence="9">
    <location>
        <begin position="135"/>
        <end position="137"/>
    </location>
    <ligand>
        <name>iminosuccinate</name>
        <dbReference type="ChEBI" id="CHEBI:77875"/>
    </ligand>
</feature>
<comment type="caution">
    <text evidence="10">The sequence shown here is derived from an EMBL/GenBank/DDBJ whole genome shotgun (WGS) entry which is preliminary data.</text>
</comment>
<keyword evidence="3 9" id="KW-0004">4Fe-4S</keyword>
<dbReference type="PANTHER" id="PTHR30573">
    <property type="entry name" value="QUINOLINATE SYNTHETASE A"/>
    <property type="match status" value="1"/>
</dbReference>
<organism evidence="10 11">
    <name type="scientific">Niastella koreensis</name>
    <dbReference type="NCBI Taxonomy" id="354356"/>
    <lineage>
        <taxon>Bacteria</taxon>
        <taxon>Pseudomonadati</taxon>
        <taxon>Bacteroidota</taxon>
        <taxon>Chitinophagia</taxon>
        <taxon>Chitinophagales</taxon>
        <taxon>Chitinophagaceae</taxon>
        <taxon>Niastella</taxon>
    </lineage>
</organism>
<dbReference type="HAMAP" id="MF_00568">
    <property type="entry name" value="NadA_type2"/>
    <property type="match status" value="1"/>
</dbReference>
<dbReference type="NCBIfam" id="NF006878">
    <property type="entry name" value="PRK09375.1-2"/>
    <property type="match status" value="1"/>
</dbReference>
<comment type="subcellular location">
    <subcellularLocation>
        <location evidence="9">Cytoplasm</location>
    </subcellularLocation>
</comment>
<gene>
    <name evidence="9" type="primary">nadA</name>
    <name evidence="10" type="ORF">A4D02_00980</name>
</gene>
<dbReference type="EC" id="2.5.1.72" evidence="2 9"/>
<evidence type="ECO:0000256" key="9">
    <source>
        <dbReference type="HAMAP-Rule" id="MF_00568"/>
    </source>
</evidence>
<feature type="binding site" evidence="9">
    <location>
        <position position="64"/>
    </location>
    <ligand>
        <name>iminosuccinate</name>
        <dbReference type="ChEBI" id="CHEBI:77875"/>
    </ligand>
</feature>
<dbReference type="PANTHER" id="PTHR30573:SF0">
    <property type="entry name" value="QUINOLINATE SYNTHASE, CHLOROPLASTIC"/>
    <property type="match status" value="1"/>
</dbReference>
<dbReference type="Gene3D" id="3.40.50.10800">
    <property type="entry name" value="NadA-like"/>
    <property type="match status" value="3"/>
</dbReference>
<dbReference type="NCBIfam" id="NF006879">
    <property type="entry name" value="PRK09375.1-4"/>
    <property type="match status" value="1"/>
</dbReference>
<feature type="binding site" evidence="9">
    <location>
        <begin position="221"/>
        <end position="223"/>
    </location>
    <ligand>
        <name>iminosuccinate</name>
        <dbReference type="ChEBI" id="CHEBI:77875"/>
    </ligand>
</feature>
<dbReference type="Proteomes" id="UP000192277">
    <property type="component" value="Unassembled WGS sequence"/>
</dbReference>
<comment type="similarity">
    <text evidence="9">Belongs to the quinolinate synthase family. Type 2 subfamily.</text>
</comment>
<reference evidence="10 11" key="1">
    <citation type="submission" date="2016-04" db="EMBL/GenBank/DDBJ databases">
        <authorList>
            <person name="Chen L."/>
            <person name="Zhuang W."/>
            <person name="Wang G."/>
        </authorList>
    </citation>
    <scope>NUCLEOTIDE SEQUENCE [LARGE SCALE GENOMIC DNA]</scope>
    <source>
        <strain evidence="11">GR20</strain>
    </source>
</reference>
<sequence length="336" mass="37473">MEDIHVANAKKNVPKKGFLDIEIDPTIDLFSEIERLKKEKNMVLLAHYYQEPDIQDVADYIGDSLGLAQQAEKTSADIIVFAGVHFMAETAKILNPAKKVLLPDLNAGCSLADSAPAEPFRKFKEQHPDHIVISYVNCSAEIKALSDIIVTSSNAEKIVESVPKDQPIIFAPDKNLGAYLVKKTGRDMVLWNGACMVHEIFSLEKITKLKTRHPNAKFIAHPECEEAVLRIADYIGSTTGLLKYSQQSDATEFIVATETGILHQMQKASPNKTFIPAPPNNSCACNDCPHMKLNTLEKLYLCMEYETPEINMDEELRKAAQQPIDRMLEISAKYGL</sequence>
<keyword evidence="9" id="KW-0963">Cytoplasm</keyword>
<keyword evidence="6 9" id="KW-0479">Metal-binding</keyword>
<feature type="binding site" evidence="9">
    <location>
        <position position="288"/>
    </location>
    <ligand>
        <name>[4Fe-4S] cluster</name>
        <dbReference type="ChEBI" id="CHEBI:49883"/>
    </ligand>
</feature>
<name>A0ABX3P426_9BACT</name>
<dbReference type="InterPro" id="IPR003473">
    <property type="entry name" value="NadA"/>
</dbReference>
<evidence type="ECO:0000313" key="11">
    <source>
        <dbReference type="Proteomes" id="UP000192277"/>
    </source>
</evidence>
<evidence type="ECO:0000256" key="2">
    <source>
        <dbReference type="ARBA" id="ARBA00012669"/>
    </source>
</evidence>
<feature type="binding site" evidence="9">
    <location>
        <position position="109"/>
    </location>
    <ligand>
        <name>[4Fe-4S] cluster</name>
        <dbReference type="ChEBI" id="CHEBI:49883"/>
    </ligand>
</feature>
<evidence type="ECO:0000256" key="6">
    <source>
        <dbReference type="ARBA" id="ARBA00022723"/>
    </source>
</evidence>
<comment type="catalytic activity">
    <reaction evidence="9">
        <text>iminosuccinate + dihydroxyacetone phosphate = quinolinate + phosphate + 2 H2O + H(+)</text>
        <dbReference type="Rhea" id="RHEA:25888"/>
        <dbReference type="ChEBI" id="CHEBI:15377"/>
        <dbReference type="ChEBI" id="CHEBI:15378"/>
        <dbReference type="ChEBI" id="CHEBI:29959"/>
        <dbReference type="ChEBI" id="CHEBI:43474"/>
        <dbReference type="ChEBI" id="CHEBI:57642"/>
        <dbReference type="ChEBI" id="CHEBI:77875"/>
        <dbReference type="EC" id="2.5.1.72"/>
    </reaction>
</comment>
<dbReference type="EMBL" id="LWBO01000001">
    <property type="protein sequence ID" value="OQP54927.1"/>
    <property type="molecule type" value="Genomic_DNA"/>
</dbReference>
<dbReference type="NCBIfam" id="TIGR00550">
    <property type="entry name" value="nadA"/>
    <property type="match status" value="1"/>
</dbReference>
<comment type="pathway">
    <text evidence="1 9">Cofactor biosynthesis; NAD(+) biosynthesis; quinolinate from iminoaspartate: step 1/1.</text>
</comment>
<keyword evidence="11" id="KW-1185">Reference proteome</keyword>
<comment type="function">
    <text evidence="9">Catalyzes the condensation of iminoaspartate with dihydroxyacetone phosphate to form quinolinate.</text>
</comment>
<evidence type="ECO:0000256" key="8">
    <source>
        <dbReference type="ARBA" id="ARBA00023014"/>
    </source>
</evidence>
<keyword evidence="4 9" id="KW-0662">Pyridine nucleotide biosynthesis</keyword>
<comment type="cofactor">
    <cofactor evidence="9">
        <name>[4Fe-4S] cluster</name>
        <dbReference type="ChEBI" id="CHEBI:49883"/>
    </cofactor>
    <text evidence="9">Binds 1 [4Fe-4S] cluster per subunit.</text>
</comment>
<feature type="binding site" evidence="9">
    <location>
        <position position="47"/>
    </location>
    <ligand>
        <name>iminosuccinate</name>
        <dbReference type="ChEBI" id="CHEBI:77875"/>
    </ligand>
</feature>
<evidence type="ECO:0000256" key="5">
    <source>
        <dbReference type="ARBA" id="ARBA00022679"/>
    </source>
</evidence>
<dbReference type="RefSeq" id="WP_014222475.1">
    <property type="nucleotide sequence ID" value="NZ_LWBO01000001.1"/>
</dbReference>
<dbReference type="SUPFAM" id="SSF142754">
    <property type="entry name" value="NadA-like"/>
    <property type="match status" value="1"/>
</dbReference>
<dbReference type="InterPro" id="IPR036094">
    <property type="entry name" value="NadA_sf"/>
</dbReference>
<dbReference type="Pfam" id="PF02445">
    <property type="entry name" value="NadA"/>
    <property type="match status" value="1"/>
</dbReference>
<dbReference type="InterPro" id="IPR023066">
    <property type="entry name" value="Quinolinate_synth_type2"/>
</dbReference>
<feature type="binding site" evidence="9">
    <location>
        <position position="195"/>
    </location>
    <ligand>
        <name>[4Fe-4S] cluster</name>
        <dbReference type="ChEBI" id="CHEBI:49883"/>
    </ligand>
</feature>
<feature type="binding site" evidence="9">
    <location>
        <position position="152"/>
    </location>
    <ligand>
        <name>iminosuccinate</name>
        <dbReference type="ChEBI" id="CHEBI:77875"/>
    </ligand>
</feature>
<keyword evidence="8 9" id="KW-0411">Iron-sulfur</keyword>
<evidence type="ECO:0000256" key="3">
    <source>
        <dbReference type="ARBA" id="ARBA00022485"/>
    </source>
</evidence>
<evidence type="ECO:0000256" key="7">
    <source>
        <dbReference type="ARBA" id="ARBA00023004"/>
    </source>
</evidence>
<evidence type="ECO:0000313" key="10">
    <source>
        <dbReference type="EMBL" id="OQP54927.1"/>
    </source>
</evidence>
<protein>
    <recommendedName>
        <fullName evidence="2 9">Quinolinate synthase</fullName>
        <ecNumber evidence="2 9">2.5.1.72</ecNumber>
    </recommendedName>
</protein>
<keyword evidence="5 9" id="KW-0808">Transferase</keyword>